<dbReference type="GO" id="GO:0019843">
    <property type="term" value="F:rRNA binding"/>
    <property type="evidence" value="ECO:0007669"/>
    <property type="project" value="UniProtKB-UniRule"/>
</dbReference>
<keyword evidence="5 6" id="KW-0687">Ribonucleoprotein</keyword>
<dbReference type="GO" id="GO:0006412">
    <property type="term" value="P:translation"/>
    <property type="evidence" value="ECO:0007669"/>
    <property type="project" value="UniProtKB-UniRule"/>
</dbReference>
<comment type="similarity">
    <text evidence="1 6 7">Belongs to the universal ribosomal protein uL23 family.</text>
</comment>
<dbReference type="SUPFAM" id="SSF54189">
    <property type="entry name" value="Ribosomal proteins S24e, L23 and L15e"/>
    <property type="match status" value="1"/>
</dbReference>
<dbReference type="Gene3D" id="3.30.70.330">
    <property type="match status" value="1"/>
</dbReference>
<reference evidence="8 9" key="1">
    <citation type="submission" date="2017-09" db="EMBL/GenBank/DDBJ databases">
        <title>Depth-based differentiation of microbial function through sediment-hosted aquifers and enrichment of novel symbionts in the deep terrestrial subsurface.</title>
        <authorList>
            <person name="Probst A.J."/>
            <person name="Ladd B."/>
            <person name="Jarett J.K."/>
            <person name="Geller-Mcgrath D.E."/>
            <person name="Sieber C.M."/>
            <person name="Emerson J.B."/>
            <person name="Anantharaman K."/>
            <person name="Thomas B.C."/>
            <person name="Malmstrom R."/>
            <person name="Stieglmeier M."/>
            <person name="Klingl A."/>
            <person name="Woyke T."/>
            <person name="Ryan C.M."/>
            <person name="Banfield J.F."/>
        </authorList>
    </citation>
    <scope>NUCLEOTIDE SEQUENCE [LARGE SCALE GENOMIC DNA]</scope>
    <source>
        <strain evidence="8">CG23_combo_of_CG06-09_8_20_14_all_36_12</strain>
    </source>
</reference>
<dbReference type="InterPro" id="IPR012678">
    <property type="entry name" value="Ribosomal_uL23/eL15/eS24_sf"/>
</dbReference>
<evidence type="ECO:0000256" key="4">
    <source>
        <dbReference type="ARBA" id="ARBA00022980"/>
    </source>
</evidence>
<evidence type="ECO:0000313" key="8">
    <source>
        <dbReference type="EMBL" id="PIP25092.1"/>
    </source>
</evidence>
<accession>A0A2G9Z0U3</accession>
<proteinExistence type="inferred from homology"/>
<dbReference type="GO" id="GO:1990904">
    <property type="term" value="C:ribonucleoprotein complex"/>
    <property type="evidence" value="ECO:0007669"/>
    <property type="project" value="UniProtKB-KW"/>
</dbReference>
<dbReference type="PANTHER" id="PTHR11620">
    <property type="entry name" value="60S RIBOSOMAL PROTEIN L23A"/>
    <property type="match status" value="1"/>
</dbReference>
<gene>
    <name evidence="6" type="primary">rplW</name>
    <name evidence="8" type="ORF">COX34_00565</name>
</gene>
<dbReference type="InterPro" id="IPR012677">
    <property type="entry name" value="Nucleotide-bd_a/b_plait_sf"/>
</dbReference>
<dbReference type="GO" id="GO:0005840">
    <property type="term" value="C:ribosome"/>
    <property type="evidence" value="ECO:0007669"/>
    <property type="project" value="UniProtKB-KW"/>
</dbReference>
<evidence type="ECO:0000256" key="6">
    <source>
        <dbReference type="HAMAP-Rule" id="MF_01369"/>
    </source>
</evidence>
<comment type="subunit">
    <text evidence="6">Part of the 50S ribosomal subunit. Contacts protein L29, and trigger factor when it is bound to the ribosome.</text>
</comment>
<evidence type="ECO:0000313" key="9">
    <source>
        <dbReference type="Proteomes" id="UP000228681"/>
    </source>
</evidence>
<dbReference type="InterPro" id="IPR001014">
    <property type="entry name" value="Ribosomal_uL23_CS"/>
</dbReference>
<dbReference type="PROSITE" id="PS00050">
    <property type="entry name" value="RIBOSOMAL_L23"/>
    <property type="match status" value="1"/>
</dbReference>
<protein>
    <recommendedName>
        <fullName evidence="6">Large ribosomal subunit protein uL23</fullName>
    </recommendedName>
</protein>
<sequence>MFLKDIFKKKKTKEKKEGKEVKVVKKPIKQIKPSERPKEVISEAKPAKIKEKRIDLAWKVLKSPHITEKATDLTGKNQYTFKVWPRTNKVEIKKAIEDLYGVDVLGIKIINIPSKRRKLGRTLGERKGYKKAIVKLKKGQKIEVLPR</sequence>
<evidence type="ECO:0000256" key="7">
    <source>
        <dbReference type="RuleBase" id="RU003934"/>
    </source>
</evidence>
<keyword evidence="3 6" id="KW-0694">RNA-binding</keyword>
<dbReference type="HAMAP" id="MF_01369_B">
    <property type="entry name" value="Ribosomal_uL23_B"/>
    <property type="match status" value="1"/>
</dbReference>
<comment type="function">
    <text evidence="6">One of the early assembly proteins it binds 23S rRNA. One of the proteins that surrounds the polypeptide exit tunnel on the outside of the ribosome. Forms the main docking site for trigger factor binding to the ribosome.</text>
</comment>
<name>A0A2G9Z0U3_9BACT</name>
<evidence type="ECO:0000256" key="1">
    <source>
        <dbReference type="ARBA" id="ARBA00006700"/>
    </source>
</evidence>
<dbReference type="FunFam" id="3.30.70.330:FF:000001">
    <property type="entry name" value="50S ribosomal protein L23"/>
    <property type="match status" value="1"/>
</dbReference>
<evidence type="ECO:0000256" key="5">
    <source>
        <dbReference type="ARBA" id="ARBA00023274"/>
    </source>
</evidence>
<dbReference type="InterPro" id="IPR013025">
    <property type="entry name" value="Ribosomal_uL23-like"/>
</dbReference>
<keyword evidence="2 6" id="KW-0699">rRNA-binding</keyword>
<organism evidence="8 9">
    <name type="scientific">Candidatus Nealsonbacteria bacterium CG23_combo_of_CG06-09_8_20_14_all_36_12</name>
    <dbReference type="NCBI Taxonomy" id="1974718"/>
    <lineage>
        <taxon>Bacteria</taxon>
        <taxon>Candidatus Nealsoniibacteriota</taxon>
    </lineage>
</organism>
<evidence type="ECO:0000256" key="2">
    <source>
        <dbReference type="ARBA" id="ARBA00022730"/>
    </source>
</evidence>
<dbReference type="EMBL" id="PCRS01000008">
    <property type="protein sequence ID" value="PIP25092.1"/>
    <property type="molecule type" value="Genomic_DNA"/>
</dbReference>
<dbReference type="Pfam" id="PF00276">
    <property type="entry name" value="Ribosomal_L23"/>
    <property type="match status" value="1"/>
</dbReference>
<comment type="caution">
    <text evidence="8">The sequence shown here is derived from an EMBL/GenBank/DDBJ whole genome shotgun (WGS) entry which is preliminary data.</text>
</comment>
<dbReference type="Proteomes" id="UP000228681">
    <property type="component" value="Unassembled WGS sequence"/>
</dbReference>
<keyword evidence="4 6" id="KW-0689">Ribosomal protein</keyword>
<evidence type="ECO:0000256" key="3">
    <source>
        <dbReference type="ARBA" id="ARBA00022884"/>
    </source>
</evidence>
<dbReference type="NCBIfam" id="NF004363">
    <property type="entry name" value="PRK05738.2-4"/>
    <property type="match status" value="1"/>
</dbReference>
<dbReference type="GO" id="GO:0003735">
    <property type="term" value="F:structural constituent of ribosome"/>
    <property type="evidence" value="ECO:0007669"/>
    <property type="project" value="InterPro"/>
</dbReference>
<dbReference type="AlphaFoldDB" id="A0A2G9Z0U3"/>